<dbReference type="InterPro" id="IPR017867">
    <property type="entry name" value="Tyr_phospatase_low_mol_wt"/>
</dbReference>
<dbReference type="InterPro" id="IPR036196">
    <property type="entry name" value="Ptyr_pPase_sf"/>
</dbReference>
<dbReference type="PATRIC" id="fig|1238182.3.peg.255"/>
<gene>
    <name evidence="7" type="ORF">C882_1717</name>
</gene>
<dbReference type="PRINTS" id="PR00719">
    <property type="entry name" value="LMWPTPASE"/>
</dbReference>
<dbReference type="SUPFAM" id="SSF52788">
    <property type="entry name" value="Phosphotyrosine protein phosphatases I"/>
    <property type="match status" value="1"/>
</dbReference>
<evidence type="ECO:0000256" key="3">
    <source>
        <dbReference type="ARBA" id="ARBA00022801"/>
    </source>
</evidence>
<dbReference type="Proteomes" id="UP000009881">
    <property type="component" value="Unassembled WGS sequence"/>
</dbReference>
<keyword evidence="3" id="KW-0378">Hydrolase</keyword>
<evidence type="ECO:0000256" key="1">
    <source>
        <dbReference type="ARBA" id="ARBA00011063"/>
    </source>
</evidence>
<dbReference type="CDD" id="cd16343">
    <property type="entry name" value="LMWPTP"/>
    <property type="match status" value="1"/>
</dbReference>
<dbReference type="Gene3D" id="3.40.50.2300">
    <property type="match status" value="1"/>
</dbReference>
<feature type="active site" description="Nucleophile" evidence="5">
    <location>
        <position position="8"/>
    </location>
</feature>
<reference evidence="7 8" key="1">
    <citation type="journal article" date="2013" name="Genome Announc.">
        <title>Draft Genome Sequence of an Alphaproteobacterium, Caenispirillum salinarum AK4(T), Isolated from a Solar Saltern.</title>
        <authorList>
            <person name="Khatri I."/>
            <person name="Singh A."/>
            <person name="Korpole S."/>
            <person name="Pinnaka A.K."/>
            <person name="Subramanian S."/>
        </authorList>
    </citation>
    <scope>NUCLEOTIDE SEQUENCE [LARGE SCALE GENOMIC DNA]</scope>
    <source>
        <strain evidence="7 8">AK4</strain>
    </source>
</reference>
<dbReference type="AlphaFoldDB" id="K9H727"/>
<organism evidence="7 8">
    <name type="scientific">Caenispirillum salinarum AK4</name>
    <dbReference type="NCBI Taxonomy" id="1238182"/>
    <lineage>
        <taxon>Bacteria</taxon>
        <taxon>Pseudomonadati</taxon>
        <taxon>Pseudomonadota</taxon>
        <taxon>Alphaproteobacteria</taxon>
        <taxon>Rhodospirillales</taxon>
        <taxon>Novispirillaceae</taxon>
        <taxon>Caenispirillum</taxon>
    </lineage>
</organism>
<dbReference type="SMART" id="SM00226">
    <property type="entry name" value="LMWPc"/>
    <property type="match status" value="1"/>
</dbReference>
<dbReference type="PANTHER" id="PTHR11717:SF7">
    <property type="entry name" value="LOW MOLECULAR WEIGHT PHOSPHOTYROSINE PROTEIN PHOSPHATASE"/>
    <property type="match status" value="1"/>
</dbReference>
<feature type="active site" description="Proton donor" evidence="5">
    <location>
        <position position="125"/>
    </location>
</feature>
<feature type="domain" description="Phosphotyrosine protein phosphatase I" evidence="6">
    <location>
        <begin position="2"/>
        <end position="151"/>
    </location>
</feature>
<dbReference type="EMBL" id="ANHY01000002">
    <property type="protein sequence ID" value="EKV32879.1"/>
    <property type="molecule type" value="Genomic_DNA"/>
</dbReference>
<comment type="caution">
    <text evidence="7">The sequence shown here is derived from an EMBL/GenBank/DDBJ whole genome shotgun (WGS) entry which is preliminary data.</text>
</comment>
<dbReference type="Pfam" id="PF01451">
    <property type="entry name" value="LMWPc"/>
    <property type="match status" value="1"/>
</dbReference>
<dbReference type="EC" id="3.1.3.48" evidence="2"/>
<sequence length="156" mass="17224">MFKVLFVCTGNICRSPTAEGVFRALVEREGLSDRILAASAGVAGYHVGEAPDPRSQEAALARGYDLSAQRARRVAVEDFHDYDMVLAMDTGHYRSLSRLAPPDLSDRLSMFLAWAPHLGIEDVPDPYYGEGRGFEDVLDMVEAASRGLLDHIRTRL</sequence>
<dbReference type="OrthoDB" id="9784339at2"/>
<feature type="active site" evidence="5">
    <location>
        <position position="14"/>
    </location>
</feature>
<evidence type="ECO:0000256" key="5">
    <source>
        <dbReference type="PIRSR" id="PIRSR617867-1"/>
    </source>
</evidence>
<evidence type="ECO:0000256" key="2">
    <source>
        <dbReference type="ARBA" id="ARBA00013064"/>
    </source>
</evidence>
<dbReference type="GO" id="GO:0004725">
    <property type="term" value="F:protein tyrosine phosphatase activity"/>
    <property type="evidence" value="ECO:0007669"/>
    <property type="project" value="UniProtKB-EC"/>
</dbReference>
<dbReference type="PANTHER" id="PTHR11717">
    <property type="entry name" value="LOW MOLECULAR WEIGHT PROTEIN TYROSINE PHOSPHATASE"/>
    <property type="match status" value="1"/>
</dbReference>
<evidence type="ECO:0000256" key="4">
    <source>
        <dbReference type="ARBA" id="ARBA00022912"/>
    </source>
</evidence>
<evidence type="ECO:0000259" key="6">
    <source>
        <dbReference type="SMART" id="SM00226"/>
    </source>
</evidence>
<dbReference type="RefSeq" id="WP_009538706.1">
    <property type="nucleotide sequence ID" value="NZ_ANHY01000002.1"/>
</dbReference>
<dbReference type="STRING" id="1238182.C882_1717"/>
<name>K9H727_9PROT</name>
<keyword evidence="8" id="KW-1185">Reference proteome</keyword>
<evidence type="ECO:0000313" key="7">
    <source>
        <dbReference type="EMBL" id="EKV32879.1"/>
    </source>
</evidence>
<proteinExistence type="inferred from homology"/>
<accession>K9H727</accession>
<dbReference type="eggNOG" id="COG0394">
    <property type="taxonomic scope" value="Bacteria"/>
</dbReference>
<dbReference type="InterPro" id="IPR023485">
    <property type="entry name" value="Ptyr_pPase"/>
</dbReference>
<keyword evidence="4" id="KW-0904">Protein phosphatase</keyword>
<evidence type="ECO:0000313" key="8">
    <source>
        <dbReference type="Proteomes" id="UP000009881"/>
    </source>
</evidence>
<protein>
    <recommendedName>
        <fullName evidence="2">protein-tyrosine-phosphatase</fullName>
        <ecNumber evidence="2">3.1.3.48</ecNumber>
    </recommendedName>
</protein>
<comment type="similarity">
    <text evidence="1">Belongs to the low molecular weight phosphotyrosine protein phosphatase family.</text>
</comment>
<dbReference type="InterPro" id="IPR050438">
    <property type="entry name" value="LMW_PTPase"/>
</dbReference>